<proteinExistence type="predicted"/>
<evidence type="ECO:0000256" key="1">
    <source>
        <dbReference type="ARBA" id="ARBA00022750"/>
    </source>
</evidence>
<reference evidence="4" key="1">
    <citation type="submission" date="2018-02" db="EMBL/GenBank/DDBJ databases">
        <authorList>
            <person name="Cohen D.B."/>
            <person name="Kent A.D."/>
        </authorList>
    </citation>
    <scope>NUCLEOTIDE SEQUENCE</scope>
</reference>
<sequence length="575" mass="63135">MGDSSGQDVVVSFIIPRSLRLYLGGKGKSGWLLGMEKQPVDVSHAFQAALGLSVVDYFGYLQSRWEELTQYEPLSDLPPNAASIVLAHLTRQYTYQILMGLKPEFESLCTQILNTSLMPSLYEAYVTIDSDERRRHLGLSTHATISASLVTVEQMVFAANSGPRPPSWRPTCHHCAIVKTTGNSATLSDFSRLQAQIGTPTTFHVRSGEPTWVLDSGANDHMTGESSIFSSPLIPVTQSVSLADGSTSHISHKGDVFLSSDIMTMSSKKIFGEGYERDGLFFFGDPPPATSSLQAFVLPSSSSYVSDPSPFTNDTSPLASPVLIFDSMVPEFPSPSVPSSHPPLQVYTRRPRSLLPASSLAPGSGMSFTPLVSTQLPPPTLCSPCGKRLYPDSSKDFGATFAPVAKLTSVRLLMSLAASHSWPLHQLDVKNAFLHGNLLETIYMDPPPGFQAEGEYAGKVCRLRKSFYGLKQSSKAWFSHFSEVILSMEFVRCPSDHTCFIRRRSDGRCIILLVYMDDIILIGDDTPGITHVKERLGKNFDVKDLSVLKYFLGIEVARSCYEISLSQKKYTLDLL</sequence>
<gene>
    <name evidence="4" type="ORF">FSB_LOCUS27935</name>
</gene>
<dbReference type="AlphaFoldDB" id="A0A2N9GKI4"/>
<keyword evidence="1" id="KW-0378">Hydrolase</keyword>
<accession>A0A2N9GKI4</accession>
<evidence type="ECO:0000259" key="2">
    <source>
        <dbReference type="Pfam" id="PF07727"/>
    </source>
</evidence>
<organism evidence="4">
    <name type="scientific">Fagus sylvatica</name>
    <name type="common">Beechnut</name>
    <dbReference type="NCBI Taxonomy" id="28930"/>
    <lineage>
        <taxon>Eukaryota</taxon>
        <taxon>Viridiplantae</taxon>
        <taxon>Streptophyta</taxon>
        <taxon>Embryophyta</taxon>
        <taxon>Tracheophyta</taxon>
        <taxon>Spermatophyta</taxon>
        <taxon>Magnoliopsida</taxon>
        <taxon>eudicotyledons</taxon>
        <taxon>Gunneridae</taxon>
        <taxon>Pentapetalae</taxon>
        <taxon>rosids</taxon>
        <taxon>fabids</taxon>
        <taxon>Fagales</taxon>
        <taxon>Fagaceae</taxon>
        <taxon>Fagus</taxon>
    </lineage>
</organism>
<feature type="domain" description="Retrovirus-related Pol polyprotein from transposon TNT 1-94-like beta-barrel" evidence="3">
    <location>
        <begin position="212"/>
        <end position="259"/>
    </location>
</feature>
<dbReference type="PANTHER" id="PTHR34222:SF33">
    <property type="entry name" value="RETROTRANSPOSON GAG DOMAIN-CONTAINING PROTEIN"/>
    <property type="match status" value="1"/>
</dbReference>
<evidence type="ECO:0000313" key="4">
    <source>
        <dbReference type="EMBL" id="SPD00053.1"/>
    </source>
</evidence>
<dbReference type="SUPFAM" id="SSF56672">
    <property type="entry name" value="DNA/RNA polymerases"/>
    <property type="match status" value="1"/>
</dbReference>
<dbReference type="InterPro" id="IPR043502">
    <property type="entry name" value="DNA/RNA_pol_sf"/>
</dbReference>
<dbReference type="EMBL" id="OIVN01002039">
    <property type="protein sequence ID" value="SPD00053.1"/>
    <property type="molecule type" value="Genomic_DNA"/>
</dbReference>
<dbReference type="InterPro" id="IPR054722">
    <property type="entry name" value="PolX-like_BBD"/>
</dbReference>
<dbReference type="Pfam" id="PF22936">
    <property type="entry name" value="Pol_BBD"/>
    <property type="match status" value="1"/>
</dbReference>
<keyword evidence="1" id="KW-0645">Protease</keyword>
<dbReference type="PANTHER" id="PTHR34222">
    <property type="entry name" value="GAG_PRE-INTEGRS DOMAIN-CONTAINING PROTEIN"/>
    <property type="match status" value="1"/>
</dbReference>
<protein>
    <submittedName>
        <fullName evidence="4">Uncharacterized protein</fullName>
    </submittedName>
</protein>
<dbReference type="InterPro" id="IPR013103">
    <property type="entry name" value="RVT_2"/>
</dbReference>
<name>A0A2N9GKI4_FAGSY</name>
<evidence type="ECO:0000259" key="3">
    <source>
        <dbReference type="Pfam" id="PF22936"/>
    </source>
</evidence>
<dbReference type="Pfam" id="PF07727">
    <property type="entry name" value="RVT_2"/>
    <property type="match status" value="1"/>
</dbReference>
<keyword evidence="1" id="KW-0064">Aspartyl protease</keyword>
<dbReference type="GO" id="GO:0004190">
    <property type="term" value="F:aspartic-type endopeptidase activity"/>
    <property type="evidence" value="ECO:0007669"/>
    <property type="project" value="UniProtKB-KW"/>
</dbReference>
<feature type="domain" description="Reverse transcriptase Ty1/copia-type" evidence="2">
    <location>
        <begin position="394"/>
        <end position="571"/>
    </location>
</feature>